<evidence type="ECO:0000313" key="1">
    <source>
        <dbReference type="EMBL" id="KLO12833.1"/>
    </source>
</evidence>
<evidence type="ECO:0008006" key="3">
    <source>
        <dbReference type="Google" id="ProtNLM"/>
    </source>
</evidence>
<dbReference type="InterPro" id="IPR052999">
    <property type="entry name" value="PTS1_Protein"/>
</dbReference>
<dbReference type="OrthoDB" id="5392202at2759"/>
<dbReference type="InterPro" id="IPR029032">
    <property type="entry name" value="AhpD-like"/>
</dbReference>
<dbReference type="InParanoid" id="A0A0H2RTQ6"/>
<gene>
    <name evidence="1" type="ORF">SCHPADRAFT_904775</name>
</gene>
<dbReference type="AlphaFoldDB" id="A0A0H2RTQ6"/>
<dbReference type="Proteomes" id="UP000053477">
    <property type="component" value="Unassembled WGS sequence"/>
</dbReference>
<dbReference type="EMBL" id="KQ085970">
    <property type="protein sequence ID" value="KLO12833.1"/>
    <property type="molecule type" value="Genomic_DNA"/>
</dbReference>
<dbReference type="Gene3D" id="1.20.1290.10">
    <property type="entry name" value="AhpD-like"/>
    <property type="match status" value="1"/>
</dbReference>
<evidence type="ECO:0000313" key="2">
    <source>
        <dbReference type="Proteomes" id="UP000053477"/>
    </source>
</evidence>
<accession>A0A0H2RTQ6</accession>
<dbReference type="PANTHER" id="PTHR28180:SF2">
    <property type="entry name" value="PEROXISOMAL PROTEIN 2"/>
    <property type="match status" value="1"/>
</dbReference>
<name>A0A0H2RTQ6_9AGAM</name>
<sequence length="280" mass="30496">MVAHLPPVIKQLLTLRNPGAFSSPPTRALNSVLHATRSEAKKHGAENGWLVLSTCTLLTANTPGAVGDLYRFATRSNPSAPETRLPLAESLDIAAKMRESSLKSSIFIGVPRTIISLAAMTEAFEEDVKDGLRKDSHRMVNAGNVDMFVERGRALWKSIYKPQDEKLYNKLGGYHPDFITFIIQAYGVVLAPFPAADQEQGNLSRALGSVVGTACLRAETRVGPQLTSHVFGLLKARNVEGLDEGDKWLSSDEGTEWVIRSVDKIYDVARGPGEEPSAKL</sequence>
<organism evidence="1 2">
    <name type="scientific">Schizopora paradoxa</name>
    <dbReference type="NCBI Taxonomy" id="27342"/>
    <lineage>
        <taxon>Eukaryota</taxon>
        <taxon>Fungi</taxon>
        <taxon>Dikarya</taxon>
        <taxon>Basidiomycota</taxon>
        <taxon>Agaricomycotina</taxon>
        <taxon>Agaricomycetes</taxon>
        <taxon>Hymenochaetales</taxon>
        <taxon>Schizoporaceae</taxon>
        <taxon>Schizopora</taxon>
    </lineage>
</organism>
<reference evidence="1 2" key="1">
    <citation type="submission" date="2015-04" db="EMBL/GenBank/DDBJ databases">
        <title>Complete genome sequence of Schizopora paradoxa KUC8140, a cosmopolitan wood degrader in East Asia.</title>
        <authorList>
            <consortium name="DOE Joint Genome Institute"/>
            <person name="Min B."/>
            <person name="Park H."/>
            <person name="Jang Y."/>
            <person name="Kim J.-J."/>
            <person name="Kim K.H."/>
            <person name="Pangilinan J."/>
            <person name="Lipzen A."/>
            <person name="Riley R."/>
            <person name="Grigoriev I.V."/>
            <person name="Spatafora J.W."/>
            <person name="Choi I.-G."/>
        </authorList>
    </citation>
    <scope>NUCLEOTIDE SEQUENCE [LARGE SCALE GENOMIC DNA]</scope>
    <source>
        <strain evidence="1 2">KUC8140</strain>
    </source>
</reference>
<dbReference type="STRING" id="27342.A0A0H2RTQ6"/>
<dbReference type="PANTHER" id="PTHR28180">
    <property type="entry name" value="CONSERVED MITOCHONDRIAL PROTEIN-RELATED"/>
    <property type="match status" value="1"/>
</dbReference>
<protein>
    <recommendedName>
        <fullName evidence="3">Dol-P-Man:Man(5)GlcNAc(2)-PP-Dol alpha-1,3-mannosyltransferase</fullName>
    </recommendedName>
</protein>
<keyword evidence="2" id="KW-1185">Reference proteome</keyword>
<proteinExistence type="predicted"/>